<accession>A0A804K636</accession>
<keyword evidence="2" id="KW-1133">Transmembrane helix</keyword>
<evidence type="ECO:0000256" key="2">
    <source>
        <dbReference type="SAM" id="Phobius"/>
    </source>
</evidence>
<feature type="compositionally biased region" description="Polar residues" evidence="1">
    <location>
        <begin position="116"/>
        <end position="125"/>
    </location>
</feature>
<organism evidence="4 5">
    <name type="scientific">Musa acuminata subsp. malaccensis</name>
    <name type="common">Wild banana</name>
    <name type="synonym">Musa malaccensis</name>
    <dbReference type="NCBI Taxonomy" id="214687"/>
    <lineage>
        <taxon>Eukaryota</taxon>
        <taxon>Viridiplantae</taxon>
        <taxon>Streptophyta</taxon>
        <taxon>Embryophyta</taxon>
        <taxon>Tracheophyta</taxon>
        <taxon>Spermatophyta</taxon>
        <taxon>Magnoliopsida</taxon>
        <taxon>Liliopsida</taxon>
        <taxon>Zingiberales</taxon>
        <taxon>Musaceae</taxon>
        <taxon>Musa</taxon>
    </lineage>
</organism>
<reference evidence="4" key="2">
    <citation type="submission" date="2021-05" db="UniProtKB">
        <authorList>
            <consortium name="EnsemblPlants"/>
        </authorList>
    </citation>
    <scope>IDENTIFICATION</scope>
    <source>
        <strain evidence="4">subsp. malaccensis</strain>
    </source>
</reference>
<dbReference type="PANTHER" id="PTHR34379:SF19">
    <property type="entry name" value="OS10G0485900 PROTEIN"/>
    <property type="match status" value="1"/>
</dbReference>
<dbReference type="EnsemblPlants" id="Ma08_t13190.1">
    <property type="protein sequence ID" value="Ma08_p13190.1"/>
    <property type="gene ID" value="Ma08_g13190"/>
</dbReference>
<name>A0A804K636_MUSAM</name>
<keyword evidence="5" id="KW-1185">Reference proteome</keyword>
<dbReference type="AlphaFoldDB" id="A0A804K636"/>
<feature type="region of interest" description="Disordered" evidence="1">
    <location>
        <begin position="26"/>
        <end position="50"/>
    </location>
</feature>
<evidence type="ECO:0000313" key="4">
    <source>
        <dbReference type="EnsemblPlants" id="Ma08_p13190.1"/>
    </source>
</evidence>
<keyword evidence="2" id="KW-0812">Transmembrane</keyword>
<gene>
    <name evidence="3" type="ORF">GSMUA_346710.1</name>
</gene>
<dbReference type="OrthoDB" id="1886721at2759"/>
<dbReference type="Proteomes" id="UP000012960">
    <property type="component" value="Unplaced"/>
</dbReference>
<dbReference type="Gramene" id="Ma08_t13190.1">
    <property type="protein sequence ID" value="Ma08_p13190.1"/>
    <property type="gene ID" value="Ma08_g13190"/>
</dbReference>
<dbReference type="PANTHER" id="PTHR34379">
    <property type="entry name" value="OS07G0553800 PROTEIN"/>
    <property type="match status" value="1"/>
</dbReference>
<evidence type="ECO:0000256" key="1">
    <source>
        <dbReference type="SAM" id="MobiDB-lite"/>
    </source>
</evidence>
<feature type="transmembrane region" description="Helical" evidence="2">
    <location>
        <begin position="174"/>
        <end position="206"/>
    </location>
</feature>
<feature type="region of interest" description="Disordered" evidence="1">
    <location>
        <begin position="83"/>
        <end position="162"/>
    </location>
</feature>
<dbReference type="OMA" id="RENRSWF"/>
<dbReference type="InParanoid" id="A0A804K636"/>
<evidence type="ECO:0000313" key="3">
    <source>
        <dbReference type="EMBL" id="CAG1831417.1"/>
    </source>
</evidence>
<sequence>MYFEKQNPTGVQRKRRFSSCIPCFLGSPVSDSDASQRPPADARSGRRHSAWYSRCRLRKEEEMTETAQLDASARAAADAKVTTAAKDSLSKKSSAKDRRDSIEQQQEQALRRHTNPRSQHTSLPSISPKYNARRAPIPRSTRTKSKGNEPVTAEHIPGTSSDDSARAAAALEPFVGVGVMVVILAVLVFSGRAAAVVYLCCSLFILHLSRVMSTRPAAAHDEIASREVDMDSDEYKKRVILGGLLQRDGRRSSSTIILDNT</sequence>
<proteinExistence type="predicted"/>
<dbReference type="InterPro" id="IPR040411">
    <property type="entry name" value="At5g23160-like"/>
</dbReference>
<reference evidence="3" key="1">
    <citation type="submission" date="2021-03" db="EMBL/GenBank/DDBJ databases">
        <authorList>
            <consortium name="Genoscope - CEA"/>
            <person name="William W."/>
        </authorList>
    </citation>
    <scope>NUCLEOTIDE SEQUENCE</scope>
    <source>
        <strain evidence="3">Doubled-haploid Pahang</strain>
    </source>
</reference>
<protein>
    <submittedName>
        <fullName evidence="3">(wild Malaysian banana) hypothetical protein</fullName>
    </submittedName>
</protein>
<keyword evidence="2" id="KW-0472">Membrane</keyword>
<feature type="compositionally biased region" description="Basic and acidic residues" evidence="1">
    <location>
        <begin position="88"/>
        <end position="102"/>
    </location>
</feature>
<dbReference type="EMBL" id="HG996472">
    <property type="protein sequence ID" value="CAG1831417.1"/>
    <property type="molecule type" value="Genomic_DNA"/>
</dbReference>
<evidence type="ECO:0000313" key="5">
    <source>
        <dbReference type="Proteomes" id="UP000012960"/>
    </source>
</evidence>